<proteinExistence type="predicted"/>
<evidence type="ECO:0000313" key="1">
    <source>
        <dbReference type="EMBL" id="ETO00796.1"/>
    </source>
</evidence>
<dbReference type="AlphaFoldDB" id="X6LHE3"/>
<protein>
    <submittedName>
        <fullName evidence="1">Uncharacterized protein</fullName>
    </submittedName>
</protein>
<evidence type="ECO:0000313" key="2">
    <source>
        <dbReference type="Proteomes" id="UP000023152"/>
    </source>
</evidence>
<sequence>NHSIDLNLIYVAICYAKDVNLTMQLLTAFKQWKFRDNNEQKYKNKMNKFLERRCCNHNINLFLIFICELAIHKGKTAIEIVTSETVNDGLPFEKDKA</sequence>
<comment type="caution">
    <text evidence="1">The sequence shown here is derived from an EMBL/GenBank/DDBJ whole genome shotgun (WGS) entry which is preliminary data.</text>
</comment>
<organism evidence="1 2">
    <name type="scientific">Reticulomyxa filosa</name>
    <dbReference type="NCBI Taxonomy" id="46433"/>
    <lineage>
        <taxon>Eukaryota</taxon>
        <taxon>Sar</taxon>
        <taxon>Rhizaria</taxon>
        <taxon>Retaria</taxon>
        <taxon>Foraminifera</taxon>
        <taxon>Monothalamids</taxon>
        <taxon>Reticulomyxidae</taxon>
        <taxon>Reticulomyxa</taxon>
    </lineage>
</organism>
<name>X6LHE3_RETFI</name>
<gene>
    <name evidence="1" type="ORF">RFI_36644</name>
</gene>
<feature type="non-terminal residue" evidence="1">
    <location>
        <position position="1"/>
    </location>
</feature>
<dbReference type="EMBL" id="ASPP01040028">
    <property type="protein sequence ID" value="ETO00796.1"/>
    <property type="molecule type" value="Genomic_DNA"/>
</dbReference>
<reference evidence="1 2" key="1">
    <citation type="journal article" date="2013" name="Curr. Biol.">
        <title>The Genome of the Foraminiferan Reticulomyxa filosa.</title>
        <authorList>
            <person name="Glockner G."/>
            <person name="Hulsmann N."/>
            <person name="Schleicher M."/>
            <person name="Noegel A.A."/>
            <person name="Eichinger L."/>
            <person name="Gallinger C."/>
            <person name="Pawlowski J."/>
            <person name="Sierra R."/>
            <person name="Euteneuer U."/>
            <person name="Pillet L."/>
            <person name="Moustafa A."/>
            <person name="Platzer M."/>
            <person name="Groth M."/>
            <person name="Szafranski K."/>
            <person name="Schliwa M."/>
        </authorList>
    </citation>
    <scope>NUCLEOTIDE SEQUENCE [LARGE SCALE GENOMIC DNA]</scope>
</reference>
<accession>X6LHE3</accession>
<dbReference type="Proteomes" id="UP000023152">
    <property type="component" value="Unassembled WGS sequence"/>
</dbReference>
<keyword evidence="2" id="KW-1185">Reference proteome</keyword>